<proteinExistence type="predicted"/>
<evidence type="ECO:0000256" key="1">
    <source>
        <dbReference type="SAM" id="MobiDB-lite"/>
    </source>
</evidence>
<keyword evidence="4" id="KW-1185">Reference proteome</keyword>
<dbReference type="Proteomes" id="UP000772434">
    <property type="component" value="Unassembled WGS sequence"/>
</dbReference>
<comment type="caution">
    <text evidence="3">The sequence shown here is derived from an EMBL/GenBank/DDBJ whole genome shotgun (WGS) entry which is preliminary data.</text>
</comment>
<sequence length="368" mass="42026">MRTFGTRKEAGITDQTSGGLHSPRDSEPQSSFSARKILTDEIWRACFTFVSLKDLSHLACVCKLFRDISQPLLFTSLTQIQCLLKKKDRRTLVGFLQGRGLSKDNLGLSSVQRLEKAAVRLTNLSSDHRISQFIFKFAFQGYLTEGNAFLRWAKRSGLRTEDIRSAYPTVRDAFMLSLKSFTRLYKLELLTMYVDANVWLPLETIPTLRTLVLQGCALSGNYAPRLKLDCFEARRISLAGEESHLAHLAFPTVQHMALDFSLMSQLEFTDFTHHVRSKILTFQKLSHLEFTPPEKWIDAGKDEGMTDMPSLVHDFLRLFPNLEKFRVFHKTISPSFTSVAIPLDIFPRLNSLSASQEFTSMFIPDRQI</sequence>
<dbReference type="OrthoDB" id="2973212at2759"/>
<feature type="region of interest" description="Disordered" evidence="1">
    <location>
        <begin position="1"/>
        <end position="31"/>
    </location>
</feature>
<dbReference type="SUPFAM" id="SSF81383">
    <property type="entry name" value="F-box domain"/>
    <property type="match status" value="1"/>
</dbReference>
<dbReference type="InterPro" id="IPR001810">
    <property type="entry name" value="F-box_dom"/>
</dbReference>
<dbReference type="InterPro" id="IPR036047">
    <property type="entry name" value="F-box-like_dom_sf"/>
</dbReference>
<dbReference type="EMBL" id="JADNRY010000037">
    <property type="protein sequence ID" value="KAF9070796.1"/>
    <property type="molecule type" value="Genomic_DNA"/>
</dbReference>
<protein>
    <recommendedName>
        <fullName evidence="2">F-box domain-containing protein</fullName>
    </recommendedName>
</protein>
<dbReference type="Pfam" id="PF00646">
    <property type="entry name" value="F-box"/>
    <property type="match status" value="1"/>
</dbReference>
<evidence type="ECO:0000259" key="2">
    <source>
        <dbReference type="Pfam" id="PF00646"/>
    </source>
</evidence>
<evidence type="ECO:0000313" key="3">
    <source>
        <dbReference type="EMBL" id="KAF9070796.1"/>
    </source>
</evidence>
<reference evidence="3" key="1">
    <citation type="submission" date="2020-11" db="EMBL/GenBank/DDBJ databases">
        <authorList>
            <consortium name="DOE Joint Genome Institute"/>
            <person name="Ahrendt S."/>
            <person name="Riley R."/>
            <person name="Andreopoulos W."/>
            <person name="Labutti K."/>
            <person name="Pangilinan J."/>
            <person name="Ruiz-Duenas F.J."/>
            <person name="Barrasa J.M."/>
            <person name="Sanchez-Garcia M."/>
            <person name="Camarero S."/>
            <person name="Miyauchi S."/>
            <person name="Serrano A."/>
            <person name="Linde D."/>
            <person name="Babiker R."/>
            <person name="Drula E."/>
            <person name="Ayuso-Fernandez I."/>
            <person name="Pacheco R."/>
            <person name="Padilla G."/>
            <person name="Ferreira P."/>
            <person name="Barriuso J."/>
            <person name="Kellner H."/>
            <person name="Castanera R."/>
            <person name="Alfaro M."/>
            <person name="Ramirez L."/>
            <person name="Pisabarro A.G."/>
            <person name="Kuo A."/>
            <person name="Tritt A."/>
            <person name="Lipzen A."/>
            <person name="He G."/>
            <person name="Yan M."/>
            <person name="Ng V."/>
            <person name="Cullen D."/>
            <person name="Martin F."/>
            <person name="Rosso M.-N."/>
            <person name="Henrissat B."/>
            <person name="Hibbett D."/>
            <person name="Martinez A.T."/>
            <person name="Grigoriev I.V."/>
        </authorList>
    </citation>
    <scope>NUCLEOTIDE SEQUENCE</scope>
    <source>
        <strain evidence="3">AH 40177</strain>
    </source>
</reference>
<evidence type="ECO:0000313" key="4">
    <source>
        <dbReference type="Proteomes" id="UP000772434"/>
    </source>
</evidence>
<gene>
    <name evidence="3" type="ORF">BDP27DRAFT_1419571</name>
</gene>
<dbReference type="CDD" id="cd09917">
    <property type="entry name" value="F-box_SF"/>
    <property type="match status" value="1"/>
</dbReference>
<organism evidence="3 4">
    <name type="scientific">Rhodocollybia butyracea</name>
    <dbReference type="NCBI Taxonomy" id="206335"/>
    <lineage>
        <taxon>Eukaryota</taxon>
        <taxon>Fungi</taxon>
        <taxon>Dikarya</taxon>
        <taxon>Basidiomycota</taxon>
        <taxon>Agaricomycotina</taxon>
        <taxon>Agaricomycetes</taxon>
        <taxon>Agaricomycetidae</taxon>
        <taxon>Agaricales</taxon>
        <taxon>Marasmiineae</taxon>
        <taxon>Omphalotaceae</taxon>
        <taxon>Rhodocollybia</taxon>
    </lineage>
</organism>
<accession>A0A9P5PWQ2</accession>
<dbReference type="AlphaFoldDB" id="A0A9P5PWQ2"/>
<feature type="compositionally biased region" description="Basic and acidic residues" evidence="1">
    <location>
        <begin position="1"/>
        <end position="11"/>
    </location>
</feature>
<feature type="domain" description="F-box" evidence="2">
    <location>
        <begin position="38"/>
        <end position="70"/>
    </location>
</feature>
<name>A0A9P5PWQ2_9AGAR</name>